<dbReference type="GO" id="GO:0031471">
    <property type="term" value="C:ethanolamine degradation polyhedral organelle"/>
    <property type="evidence" value="ECO:0007669"/>
    <property type="project" value="UniProtKB-UniRule"/>
</dbReference>
<keyword evidence="2 5" id="KW-0456">Lyase</keyword>
<evidence type="ECO:0000313" key="7">
    <source>
        <dbReference type="EMBL" id="EAU46810.1"/>
    </source>
</evidence>
<dbReference type="EMBL" id="AATQ01000011">
    <property type="protein sequence ID" value="EAU46810.1"/>
    <property type="molecule type" value="Genomic_DNA"/>
</dbReference>
<evidence type="ECO:0000256" key="4">
    <source>
        <dbReference type="ARBA" id="ARBA00024446"/>
    </source>
</evidence>
<evidence type="ECO:0000256" key="3">
    <source>
        <dbReference type="ARBA" id="ARBA00023285"/>
    </source>
</evidence>
<accession>Q0FRP4</accession>
<comment type="subunit">
    <text evidence="5">The basic unit is a heterodimer which dimerizes to form tetramers. The heterotetramers trimerize; 6 large subunits form a core ring with 6 small subunits projecting outwards.</text>
</comment>
<dbReference type="OrthoDB" id="114248at2"/>
<dbReference type="InterPro" id="IPR009246">
    <property type="entry name" value="EutC"/>
</dbReference>
<keyword evidence="4 5" id="KW-1283">Bacterial microcompartment</keyword>
<evidence type="ECO:0000256" key="6">
    <source>
        <dbReference type="SAM" id="MobiDB-lite"/>
    </source>
</evidence>
<comment type="cofactor">
    <cofactor evidence="5">
        <name>adenosylcob(III)alamin</name>
        <dbReference type="ChEBI" id="CHEBI:18408"/>
    </cofactor>
    <text evidence="5">Binds between the large and small subunits.</text>
</comment>
<dbReference type="UniPathway" id="UPA00560"/>
<comment type="similarity">
    <text evidence="5">Belongs to the EutC family.</text>
</comment>
<keyword evidence="8" id="KW-1185">Reference proteome</keyword>
<reference evidence="7 8" key="1">
    <citation type="journal article" date="2010" name="J. Bacteriol.">
        <title>Genome sequences of Pelagibaca bermudensis HTCC2601T and Maritimibacter alkaliphilus HTCC2654T, the type strains of two marine Roseobacter genera.</title>
        <authorList>
            <person name="Thrash J.C."/>
            <person name="Cho J.C."/>
            <person name="Ferriera S."/>
            <person name="Johnson J."/>
            <person name="Vergin K.L."/>
            <person name="Giovannoni S.J."/>
        </authorList>
    </citation>
    <scope>NUCLEOTIDE SEQUENCE [LARGE SCALE GENOMIC DNA]</scope>
    <source>
        <strain evidence="8">DSM 26914 / JCM 13377 / KCTC 12554 / HTCC2601</strain>
    </source>
</reference>
<feature type="region of interest" description="Disordered" evidence="6">
    <location>
        <begin position="1"/>
        <end position="20"/>
    </location>
</feature>
<dbReference type="AlphaFoldDB" id="Q0FRP4"/>
<comment type="caution">
    <text evidence="7">The sequence shown here is derived from an EMBL/GenBank/DDBJ whole genome shotgun (WGS) entry which is preliminary data.</text>
</comment>
<protein>
    <recommendedName>
        <fullName evidence="5">Ethanolamine ammonia-lyase small subunit</fullName>
        <shortName evidence="5">EAL small subunit</shortName>
        <ecNumber evidence="5">4.3.1.7</ecNumber>
    </recommendedName>
</protein>
<dbReference type="GO" id="GO:0006520">
    <property type="term" value="P:amino acid metabolic process"/>
    <property type="evidence" value="ECO:0007669"/>
    <property type="project" value="InterPro"/>
</dbReference>
<dbReference type="GO" id="GO:0031419">
    <property type="term" value="F:cobalamin binding"/>
    <property type="evidence" value="ECO:0007669"/>
    <property type="project" value="UniProtKB-UniRule"/>
</dbReference>
<dbReference type="GO" id="GO:0046336">
    <property type="term" value="P:ethanolamine catabolic process"/>
    <property type="evidence" value="ECO:0007669"/>
    <property type="project" value="UniProtKB-UniRule"/>
</dbReference>
<evidence type="ECO:0000256" key="2">
    <source>
        <dbReference type="ARBA" id="ARBA00023239"/>
    </source>
</evidence>
<dbReference type="PANTHER" id="PTHR39330:SF1">
    <property type="entry name" value="ETHANOLAMINE AMMONIA-LYASE SMALL SUBUNIT"/>
    <property type="match status" value="1"/>
</dbReference>
<comment type="catalytic activity">
    <reaction evidence="5">
        <text>ethanolamine = acetaldehyde + NH4(+)</text>
        <dbReference type="Rhea" id="RHEA:15313"/>
        <dbReference type="ChEBI" id="CHEBI:15343"/>
        <dbReference type="ChEBI" id="CHEBI:28938"/>
        <dbReference type="ChEBI" id="CHEBI:57603"/>
        <dbReference type="EC" id="4.3.1.7"/>
    </reaction>
</comment>
<evidence type="ECO:0000256" key="5">
    <source>
        <dbReference type="HAMAP-Rule" id="MF_00601"/>
    </source>
</evidence>
<dbReference type="HAMAP" id="MF_00601">
    <property type="entry name" value="EutC"/>
    <property type="match status" value="1"/>
</dbReference>
<dbReference type="Gene3D" id="1.10.30.40">
    <property type="entry name" value="Ethanolamine ammonia-lyase light chain (EutC), N-terminal domain"/>
    <property type="match status" value="1"/>
</dbReference>
<dbReference type="PIRSF" id="PIRSF018982">
    <property type="entry name" value="EutC"/>
    <property type="match status" value="1"/>
</dbReference>
<evidence type="ECO:0000256" key="1">
    <source>
        <dbReference type="ARBA" id="ARBA00022628"/>
    </source>
</evidence>
<dbReference type="STRING" id="314265.R2601_13349"/>
<organism evidence="7 8">
    <name type="scientific">Salipiger bermudensis (strain DSM 26914 / JCM 13377 / KCTC 12554 / HTCC2601)</name>
    <name type="common">Pelagibaca bermudensis</name>
    <dbReference type="NCBI Taxonomy" id="314265"/>
    <lineage>
        <taxon>Bacteria</taxon>
        <taxon>Pseudomonadati</taxon>
        <taxon>Pseudomonadota</taxon>
        <taxon>Alphaproteobacteria</taxon>
        <taxon>Rhodobacterales</taxon>
        <taxon>Roseobacteraceae</taxon>
        <taxon>Salipiger</taxon>
    </lineage>
</organism>
<feature type="binding site" evidence="5">
    <location>
        <position position="185"/>
    </location>
    <ligand>
        <name>adenosylcob(III)alamin</name>
        <dbReference type="ChEBI" id="CHEBI:18408"/>
    </ligand>
</feature>
<dbReference type="GO" id="GO:0008851">
    <property type="term" value="F:ethanolamine ammonia-lyase activity"/>
    <property type="evidence" value="ECO:0007669"/>
    <property type="project" value="UniProtKB-UniRule"/>
</dbReference>
<keyword evidence="1 5" id="KW-0846">Cobalamin</keyword>
<proteinExistence type="inferred from homology"/>
<dbReference type="RefSeq" id="WP_007794864.1">
    <property type="nucleotide sequence ID" value="NZ_DS022276.1"/>
</dbReference>
<dbReference type="InterPro" id="IPR042255">
    <property type="entry name" value="EutC_N"/>
</dbReference>
<gene>
    <name evidence="5" type="primary">eutC</name>
    <name evidence="7" type="ORF">R2601_13349</name>
</gene>
<name>Q0FRP4_SALBH</name>
<dbReference type="NCBIfam" id="NF003971">
    <property type="entry name" value="PRK05465.1"/>
    <property type="match status" value="1"/>
</dbReference>
<dbReference type="InterPro" id="IPR042251">
    <property type="entry name" value="EutC_C"/>
</dbReference>
<dbReference type="Gene3D" id="3.40.50.11240">
    <property type="entry name" value="Ethanolamine ammonia-lyase light chain (EutC)"/>
    <property type="match status" value="1"/>
</dbReference>
<sequence>MTKPTDLTDPAALQRSEDPWAGLRRHTSARIALGRTGVSLSTARNLEFQMAHAQARTAVHSPLDLDALEADLGEPLLRVESRAPDRPAYLQRPDWGRRLDASSVARVEAIRPATAPDVALVLADGLSSLATQQSAPGFLKAFRPLLAEAGLSVAPPVVATQGRVAIGDEIAAILGAKLVVMMIGERPGLSAADSLGLYLTWAPKVGRTDADRNCISNVRPGGQSYEDAAYRAAWLTREAFKLQLSGVGLKDRTVTVDASAQVEG</sequence>
<dbReference type="Pfam" id="PF05985">
    <property type="entry name" value="EutC"/>
    <property type="match status" value="1"/>
</dbReference>
<comment type="subcellular location">
    <subcellularLocation>
        <location evidence="5">Bacterial microcompartment</location>
    </subcellularLocation>
</comment>
<comment type="pathway">
    <text evidence="5">Amine and polyamine degradation; ethanolamine degradation.</text>
</comment>
<dbReference type="GO" id="GO:0009350">
    <property type="term" value="C:ethanolamine ammonia-lyase complex"/>
    <property type="evidence" value="ECO:0007669"/>
    <property type="project" value="UniProtKB-UniRule"/>
</dbReference>
<comment type="function">
    <text evidence="5">Catalyzes the deamination of various vicinal amino-alcohols to oxo compounds. Allows this organism to utilize ethanolamine as the sole source of nitrogen and carbon in the presence of external vitamin B12.</text>
</comment>
<feature type="binding site" evidence="5">
    <location>
        <position position="214"/>
    </location>
    <ligand>
        <name>adenosylcob(III)alamin</name>
        <dbReference type="ChEBI" id="CHEBI:18408"/>
    </ligand>
</feature>
<dbReference type="EC" id="4.3.1.7" evidence="5"/>
<dbReference type="HOGENOM" id="CLU_068224_1_0_5"/>
<evidence type="ECO:0000313" key="8">
    <source>
        <dbReference type="Proteomes" id="UP000006230"/>
    </source>
</evidence>
<keyword evidence="3 5" id="KW-0170">Cobalt</keyword>
<feature type="binding site" evidence="5">
    <location>
        <position position="164"/>
    </location>
    <ligand>
        <name>adenosylcob(III)alamin</name>
        <dbReference type="ChEBI" id="CHEBI:18408"/>
    </ligand>
</feature>
<dbReference type="eggNOG" id="COG4302">
    <property type="taxonomic scope" value="Bacteria"/>
</dbReference>
<dbReference type="PANTHER" id="PTHR39330">
    <property type="entry name" value="ETHANOLAMINE AMMONIA-LYASE LIGHT CHAIN"/>
    <property type="match status" value="1"/>
</dbReference>
<dbReference type="Proteomes" id="UP000006230">
    <property type="component" value="Unassembled WGS sequence"/>
</dbReference>